<proteinExistence type="predicted"/>
<dbReference type="OrthoDB" id="10505380at2759"/>
<dbReference type="AlphaFoldDB" id="A0A834LQY0"/>
<reference evidence="1" key="1">
    <citation type="submission" date="2019-11" db="EMBL/GenBank/DDBJ databases">
        <authorList>
            <person name="Liu Y."/>
            <person name="Hou J."/>
            <person name="Li T.-Q."/>
            <person name="Guan C.-H."/>
            <person name="Wu X."/>
            <person name="Wu H.-Z."/>
            <person name="Ling F."/>
            <person name="Zhang R."/>
            <person name="Shi X.-G."/>
            <person name="Ren J.-P."/>
            <person name="Chen E.-F."/>
            <person name="Sun J.-M."/>
        </authorList>
    </citation>
    <scope>NUCLEOTIDE SEQUENCE</scope>
    <source>
        <strain evidence="1">Adult_tree_wgs_1</strain>
        <tissue evidence="1">Leaves</tissue>
    </source>
</reference>
<name>A0A834LQY0_RHOSS</name>
<comment type="caution">
    <text evidence="1">The sequence shown here is derived from an EMBL/GenBank/DDBJ whole genome shotgun (WGS) entry which is preliminary data.</text>
</comment>
<dbReference type="Proteomes" id="UP000626092">
    <property type="component" value="Unassembled WGS sequence"/>
</dbReference>
<keyword evidence="2" id="KW-1185">Reference proteome</keyword>
<accession>A0A834LQY0</accession>
<sequence length="218" mass="24828">MLSLSELQDSCCVLDGCHVFGSALCKLETINGWCSRTIWDLPSVILSPAFDSAGVVRNHGVVLRARVLFAIMVCTMILTCPFAPWTFENHPTEARDVGGYYYLLTTQTQKEIVAVSCPREDGRMVFKPHGTFMERYAPHLILGVLVEFRRRLHPIINDLNLDNILIRMGRQTWTIGCNEIPLTCPIFQEFIVPYLSRIHSTPEPEMDKLCFDYDACRL</sequence>
<dbReference type="EMBL" id="WJXA01000003">
    <property type="protein sequence ID" value="KAF7149230.1"/>
    <property type="molecule type" value="Genomic_DNA"/>
</dbReference>
<organism evidence="1 2">
    <name type="scientific">Rhododendron simsii</name>
    <name type="common">Sims's rhododendron</name>
    <dbReference type="NCBI Taxonomy" id="118357"/>
    <lineage>
        <taxon>Eukaryota</taxon>
        <taxon>Viridiplantae</taxon>
        <taxon>Streptophyta</taxon>
        <taxon>Embryophyta</taxon>
        <taxon>Tracheophyta</taxon>
        <taxon>Spermatophyta</taxon>
        <taxon>Magnoliopsida</taxon>
        <taxon>eudicotyledons</taxon>
        <taxon>Gunneridae</taxon>
        <taxon>Pentapetalae</taxon>
        <taxon>asterids</taxon>
        <taxon>Ericales</taxon>
        <taxon>Ericaceae</taxon>
        <taxon>Ericoideae</taxon>
        <taxon>Rhodoreae</taxon>
        <taxon>Rhododendron</taxon>
    </lineage>
</organism>
<evidence type="ECO:0000313" key="2">
    <source>
        <dbReference type="Proteomes" id="UP000626092"/>
    </source>
</evidence>
<evidence type="ECO:0000313" key="1">
    <source>
        <dbReference type="EMBL" id="KAF7149230.1"/>
    </source>
</evidence>
<gene>
    <name evidence="1" type="ORF">RHSIM_Rhsim03G0023600</name>
</gene>
<protein>
    <submittedName>
        <fullName evidence="1">Uncharacterized protein</fullName>
    </submittedName>
</protein>